<feature type="transmembrane region" description="Helical" evidence="5">
    <location>
        <begin position="48"/>
        <end position="68"/>
    </location>
</feature>
<name>F0QD62_PARA1</name>
<keyword evidence="7" id="KW-1185">Reference proteome</keyword>
<dbReference type="RefSeq" id="WP_013594810.1">
    <property type="nucleotide sequence ID" value="NC_015138.1"/>
</dbReference>
<evidence type="ECO:0000256" key="2">
    <source>
        <dbReference type="ARBA" id="ARBA00022692"/>
    </source>
</evidence>
<dbReference type="PANTHER" id="PTHR36116">
    <property type="entry name" value="UPF0060 MEMBRANE PROTEIN YNFA"/>
    <property type="match status" value="1"/>
</dbReference>
<dbReference type="SUPFAM" id="SSF103481">
    <property type="entry name" value="Multidrug resistance efflux transporter EmrE"/>
    <property type="match status" value="1"/>
</dbReference>
<organism evidence="6 7">
    <name type="scientific">Paracidovorax avenae (strain ATCC 19860 / DSM 7227 / CCUG 15838 / JCM 20985 / LMG 2117 / NCPPB 1011)</name>
    <name type="common">Acidovorax avenae</name>
    <dbReference type="NCBI Taxonomy" id="643561"/>
    <lineage>
        <taxon>Bacteria</taxon>
        <taxon>Pseudomonadati</taxon>
        <taxon>Pseudomonadota</taxon>
        <taxon>Betaproteobacteria</taxon>
        <taxon>Burkholderiales</taxon>
        <taxon>Comamonadaceae</taxon>
        <taxon>Paracidovorax</taxon>
    </lineage>
</organism>
<evidence type="ECO:0000256" key="3">
    <source>
        <dbReference type="ARBA" id="ARBA00022989"/>
    </source>
</evidence>
<gene>
    <name evidence="6" type="ordered locus">Acav_2394</name>
</gene>
<dbReference type="Pfam" id="PF02694">
    <property type="entry name" value="UPF0060"/>
    <property type="match status" value="1"/>
</dbReference>
<keyword evidence="4 5" id="KW-0472">Membrane</keyword>
<dbReference type="GeneID" id="34239621"/>
<dbReference type="InterPro" id="IPR003844">
    <property type="entry name" value="UPF0060"/>
</dbReference>
<keyword evidence="2 5" id="KW-0812">Transmembrane</keyword>
<evidence type="ECO:0000256" key="1">
    <source>
        <dbReference type="ARBA" id="ARBA00022475"/>
    </source>
</evidence>
<feature type="transmembrane region" description="Helical" evidence="5">
    <location>
        <begin position="21"/>
        <end position="42"/>
    </location>
</feature>
<keyword evidence="3 5" id="KW-1133">Transmembrane helix</keyword>
<reference evidence="6" key="1">
    <citation type="submission" date="2011-02" db="EMBL/GenBank/DDBJ databases">
        <title>Complete sequence of Acidovorax avenae subsp. avenae ATCC 19860.</title>
        <authorList>
            <consortium name="US DOE Joint Genome Institute"/>
            <person name="Lucas S."/>
            <person name="Copeland A."/>
            <person name="Lapidus A."/>
            <person name="Cheng J.-F."/>
            <person name="Goodwin L."/>
            <person name="Pitluck S."/>
            <person name="Chertkov O."/>
            <person name="Held B."/>
            <person name="Detter J.C."/>
            <person name="Han C."/>
            <person name="Tapia R."/>
            <person name="Land M."/>
            <person name="Hauser L."/>
            <person name="Kyrpides N."/>
            <person name="Ivanova N."/>
            <person name="Ovchinnikova G."/>
            <person name="Pagani I."/>
            <person name="Gordon S."/>
            <person name="Woyke T."/>
        </authorList>
    </citation>
    <scope>NUCLEOTIDE SEQUENCE</scope>
    <source>
        <strain evidence="6">ATCC 19860</strain>
    </source>
</reference>
<proteinExistence type="inferred from homology"/>
<evidence type="ECO:0000313" key="7">
    <source>
        <dbReference type="Proteomes" id="UP000002482"/>
    </source>
</evidence>
<dbReference type="PANTHER" id="PTHR36116:SF1">
    <property type="entry name" value="UPF0060 MEMBRANE PROTEIN YNFA"/>
    <property type="match status" value="1"/>
</dbReference>
<protein>
    <submittedName>
        <fullName evidence="6">Uncharacterized protein</fullName>
    </submittedName>
</protein>
<dbReference type="HOGENOM" id="CLU_117653_2_0_4"/>
<dbReference type="EMBL" id="CP002521">
    <property type="protein sequence ID" value="ADX46306.1"/>
    <property type="molecule type" value="Genomic_DNA"/>
</dbReference>
<keyword evidence="1 5" id="KW-1003">Cell membrane</keyword>
<accession>F0QD62</accession>
<dbReference type="AlphaFoldDB" id="F0QD62"/>
<keyword evidence="5" id="KW-0997">Cell inner membrane</keyword>
<evidence type="ECO:0000256" key="4">
    <source>
        <dbReference type="ARBA" id="ARBA00023136"/>
    </source>
</evidence>
<feature type="transmembrane region" description="Helical" evidence="5">
    <location>
        <begin position="104"/>
        <end position="121"/>
    </location>
</feature>
<sequence length="125" mass="13419">MQLSRLRERNEVAGVAELKILVLYAVTALAEIAGCYLPWLWLRQDRSAWLLVPGAACLALFAWLLTLHPAAAGRVYAAYGGVYVAVALGWLWAVDGIRPDRWDLAGAAVTLAGMAIIAFAPRGAA</sequence>
<feature type="transmembrane region" description="Helical" evidence="5">
    <location>
        <begin position="75"/>
        <end position="92"/>
    </location>
</feature>
<dbReference type="InterPro" id="IPR037185">
    <property type="entry name" value="EmrE-like"/>
</dbReference>
<comment type="similarity">
    <text evidence="5">Belongs to the UPF0060 family.</text>
</comment>
<comment type="subcellular location">
    <subcellularLocation>
        <location evidence="5">Cell inner membrane</location>
        <topology evidence="5">Multi-pass membrane protein</topology>
    </subcellularLocation>
</comment>
<dbReference type="NCBIfam" id="NF002586">
    <property type="entry name" value="PRK02237.1"/>
    <property type="match status" value="1"/>
</dbReference>
<dbReference type="KEGG" id="aaa:Acav_2394"/>
<evidence type="ECO:0000313" key="6">
    <source>
        <dbReference type="EMBL" id="ADX46306.1"/>
    </source>
</evidence>
<dbReference type="GO" id="GO:0005886">
    <property type="term" value="C:plasma membrane"/>
    <property type="evidence" value="ECO:0007669"/>
    <property type="project" value="UniProtKB-SubCell"/>
</dbReference>
<evidence type="ECO:0000256" key="5">
    <source>
        <dbReference type="HAMAP-Rule" id="MF_00010"/>
    </source>
</evidence>
<dbReference type="Proteomes" id="UP000002482">
    <property type="component" value="Chromosome"/>
</dbReference>
<dbReference type="HAMAP" id="MF_00010">
    <property type="entry name" value="UPF0060"/>
    <property type="match status" value="1"/>
</dbReference>